<dbReference type="AlphaFoldDB" id="A0A418WFK9"/>
<dbReference type="Gene3D" id="3.40.630.30">
    <property type="match status" value="1"/>
</dbReference>
<evidence type="ECO:0000256" key="1">
    <source>
        <dbReference type="ARBA" id="ARBA00022532"/>
    </source>
</evidence>
<organism evidence="6 7">
    <name type="scientific">Oleomonas cavernae</name>
    <dbReference type="NCBI Taxonomy" id="2320859"/>
    <lineage>
        <taxon>Bacteria</taxon>
        <taxon>Pseudomonadati</taxon>
        <taxon>Pseudomonadota</taxon>
        <taxon>Alphaproteobacteria</taxon>
        <taxon>Acetobacterales</taxon>
        <taxon>Acetobacteraceae</taxon>
        <taxon>Oleomonas</taxon>
    </lineage>
</organism>
<sequence>MTVRHLEQLFNPRVVALLGPAEPCNSVAAAIANGITRAPFKGRLLVAEDTIEAIESLAEGPDLAVLNGDLDRAPGLIEALGKRGCRAVLAVGVPPEDPGVIQAMLDAARPFRLRIVGPGAFNLAVPSIGLQAVVSPVMPPPGRLAFVTHSNGILDTLIDWAAGHGIGVSRAVSLGAKCDVDLADVLDWLALDPVTGAIILYIEDVTRPRKFMSALRAAARVKPVVVLKSGRHNPPPAVTGTVVHRMAPSDAIYDAVFARAGCVRVEAIEELFDAAATLGFPGATMGDRIAVLANGYGAGLMAADHLLDRGARLAELSSETLAALAAVPGLKSDLNPIDLGPDTPPERYAQAVPILAADRGIDGLLVIHTPSAVSAALPAVAEIVGGFGTRRHPRLITCFMGETEARAARAALRGAGVPTFSTPRQAVRAVMHMVEYRRNQELLAETPASIPADFSVDSAAVAAEIESHRAAGREWVHGPAALRLIAAYGFHTNTPRFAATPREAEEQARAIAGPVALKIATLDPIDRKSVGGISLGLDEPEDVRRAAELMLRRVAQRAPQARVEGFTVEPMVARPDGHELIVGLVEDAEFGPAVVFGHGGSAAEVIGDRSIALPPLNLALARHAIGRTRVSALLAKGPSRPAVDQRAVELALMRVAQLAIDHPEVVELEINPMIADPAGLIVLDARLRLAEPRLPGSRRLAIRPYPKALEGEVVDEAGDRYIIRPIRPEDERSLIAGFGAVSPEHTRLRFFAPMKELSHAFAAKLTQIDYDREMAFVLVGDGPPGEAEWFGTGRLVADADGERAEYAILVRSDRIGRGLGRFLMERLITYGRERGLTEIYGEVLRENRTMLTLAAELGFEAEAIPGEPDIVHVTLHL</sequence>
<gene>
    <name evidence="6" type="ORF">D3874_18910</name>
</gene>
<dbReference type="Pfam" id="PF13607">
    <property type="entry name" value="Succ_CoA_lig"/>
    <property type="match status" value="1"/>
</dbReference>
<evidence type="ECO:0000256" key="2">
    <source>
        <dbReference type="ARBA" id="ARBA00022598"/>
    </source>
</evidence>
<dbReference type="InterPro" id="IPR000182">
    <property type="entry name" value="GNAT_dom"/>
</dbReference>
<dbReference type="OrthoDB" id="9807426at2"/>
<feature type="domain" description="N-acetyltransferase" evidence="5">
    <location>
        <begin position="721"/>
        <end position="877"/>
    </location>
</feature>
<keyword evidence="3" id="KW-0547">Nucleotide-binding</keyword>
<dbReference type="InterPro" id="IPR016102">
    <property type="entry name" value="Succinyl-CoA_synth-like"/>
</dbReference>
<dbReference type="Proteomes" id="UP000284605">
    <property type="component" value="Unassembled WGS sequence"/>
</dbReference>
<accession>A0A418WFK9</accession>
<keyword evidence="1" id="KW-0816">Tricarboxylic acid cycle</keyword>
<evidence type="ECO:0000313" key="6">
    <source>
        <dbReference type="EMBL" id="RJF88798.1"/>
    </source>
</evidence>
<dbReference type="SUPFAM" id="SSF55729">
    <property type="entry name" value="Acyl-CoA N-acyltransferases (Nat)"/>
    <property type="match status" value="1"/>
</dbReference>
<evidence type="ECO:0000256" key="3">
    <source>
        <dbReference type="ARBA" id="ARBA00022741"/>
    </source>
</evidence>
<evidence type="ECO:0000256" key="4">
    <source>
        <dbReference type="ARBA" id="ARBA00022840"/>
    </source>
</evidence>
<dbReference type="InterPro" id="IPR016181">
    <property type="entry name" value="Acyl_CoA_acyltransferase"/>
</dbReference>
<dbReference type="GO" id="GO:0016747">
    <property type="term" value="F:acyltransferase activity, transferring groups other than amino-acyl groups"/>
    <property type="evidence" value="ECO:0007669"/>
    <property type="project" value="InterPro"/>
</dbReference>
<dbReference type="InterPro" id="IPR051538">
    <property type="entry name" value="Acyl-CoA_Synth/Transferase"/>
</dbReference>
<evidence type="ECO:0000259" key="5">
    <source>
        <dbReference type="PROSITE" id="PS51186"/>
    </source>
</evidence>
<dbReference type="Pfam" id="PF13549">
    <property type="entry name" value="ATP-grasp_5"/>
    <property type="match status" value="1"/>
</dbReference>
<protein>
    <submittedName>
        <fullName evidence="6">GNAT family N-acetyltransferase</fullName>
    </submittedName>
</protein>
<dbReference type="PROSITE" id="PS51186">
    <property type="entry name" value="GNAT"/>
    <property type="match status" value="1"/>
</dbReference>
<dbReference type="SUPFAM" id="SSF56059">
    <property type="entry name" value="Glutathione synthetase ATP-binding domain-like"/>
    <property type="match status" value="1"/>
</dbReference>
<dbReference type="InterPro" id="IPR013815">
    <property type="entry name" value="ATP_grasp_subdomain_1"/>
</dbReference>
<dbReference type="Gene3D" id="3.40.50.720">
    <property type="entry name" value="NAD(P)-binding Rossmann-like Domain"/>
    <property type="match status" value="1"/>
</dbReference>
<dbReference type="Gene3D" id="3.30.1490.20">
    <property type="entry name" value="ATP-grasp fold, A domain"/>
    <property type="match status" value="1"/>
</dbReference>
<keyword evidence="4" id="KW-0067">ATP-binding</keyword>
<comment type="caution">
    <text evidence="6">The sequence shown here is derived from an EMBL/GenBank/DDBJ whole genome shotgun (WGS) entry which is preliminary data.</text>
</comment>
<keyword evidence="7" id="KW-1185">Reference proteome</keyword>
<keyword evidence="6" id="KW-0808">Transferase</keyword>
<dbReference type="PANTHER" id="PTHR43334">
    <property type="entry name" value="ACETATE--COA LIGASE [ADP-FORMING]"/>
    <property type="match status" value="1"/>
</dbReference>
<proteinExistence type="predicted"/>
<dbReference type="GO" id="GO:0005524">
    <property type="term" value="F:ATP binding"/>
    <property type="evidence" value="ECO:0007669"/>
    <property type="project" value="UniProtKB-KW"/>
</dbReference>
<dbReference type="PANTHER" id="PTHR43334:SF1">
    <property type="entry name" value="3-HYDROXYPROPIONATE--COA LIGASE [ADP-FORMING]"/>
    <property type="match status" value="1"/>
</dbReference>
<dbReference type="SUPFAM" id="SSF52210">
    <property type="entry name" value="Succinyl-CoA synthetase domains"/>
    <property type="match status" value="2"/>
</dbReference>
<dbReference type="GO" id="GO:0016874">
    <property type="term" value="F:ligase activity"/>
    <property type="evidence" value="ECO:0007669"/>
    <property type="project" value="UniProtKB-KW"/>
</dbReference>
<dbReference type="Pfam" id="PF00583">
    <property type="entry name" value="Acetyltransf_1"/>
    <property type="match status" value="1"/>
</dbReference>
<evidence type="ECO:0000313" key="7">
    <source>
        <dbReference type="Proteomes" id="UP000284605"/>
    </source>
</evidence>
<name>A0A418WFK9_9PROT</name>
<dbReference type="Gene3D" id="3.40.50.261">
    <property type="entry name" value="Succinyl-CoA synthetase domains"/>
    <property type="match status" value="2"/>
</dbReference>
<keyword evidence="2" id="KW-0436">Ligase</keyword>
<dbReference type="Gene3D" id="3.30.470.20">
    <property type="entry name" value="ATP-grasp fold, B domain"/>
    <property type="match status" value="1"/>
</dbReference>
<reference evidence="6 7" key="1">
    <citation type="submission" date="2018-09" db="EMBL/GenBank/DDBJ databases">
        <authorList>
            <person name="Zhu H."/>
        </authorList>
    </citation>
    <scope>NUCLEOTIDE SEQUENCE [LARGE SCALE GENOMIC DNA]</scope>
    <source>
        <strain evidence="6 7">K1W22B-8</strain>
    </source>
</reference>
<dbReference type="RefSeq" id="WP_119779647.1">
    <property type="nucleotide sequence ID" value="NZ_QYUK01000011.1"/>
</dbReference>
<dbReference type="EMBL" id="QYUK01000011">
    <property type="protein sequence ID" value="RJF88798.1"/>
    <property type="molecule type" value="Genomic_DNA"/>
</dbReference>
<dbReference type="GO" id="GO:0006099">
    <property type="term" value="P:tricarboxylic acid cycle"/>
    <property type="evidence" value="ECO:0007669"/>
    <property type="project" value="UniProtKB-KW"/>
</dbReference>
<dbReference type="InterPro" id="IPR032875">
    <property type="entry name" value="Succ_CoA_lig_flav_dom"/>
</dbReference>